<evidence type="ECO:0000256" key="1">
    <source>
        <dbReference type="SAM" id="SignalP"/>
    </source>
</evidence>
<accession>A0AAD9APN8</accession>
<dbReference type="EMBL" id="JAQOWY010000142">
    <property type="protein sequence ID" value="KAK1849499.1"/>
    <property type="molecule type" value="Genomic_DNA"/>
</dbReference>
<dbReference type="AlphaFoldDB" id="A0AAD9APN8"/>
<sequence>MALSTCILSLICIIQTAHTLGGFIDTCAEIRFWDPDSIWGNKYKTSPYLVARCTSSDGDDYCTWLPLTMCYSNIDGQLVARSQ</sequence>
<gene>
    <name evidence="2" type="ORF">CCHR01_07870</name>
</gene>
<proteinExistence type="predicted"/>
<dbReference type="SUPFAM" id="SSF51322">
    <property type="entry name" value="Cyanovirin-N"/>
    <property type="match status" value="1"/>
</dbReference>
<evidence type="ECO:0000313" key="2">
    <source>
        <dbReference type="EMBL" id="KAK1849499.1"/>
    </source>
</evidence>
<feature type="chain" id="PRO_5042040017" evidence="1">
    <location>
        <begin position="22"/>
        <end position="83"/>
    </location>
</feature>
<feature type="signal peptide" evidence="1">
    <location>
        <begin position="1"/>
        <end position="21"/>
    </location>
</feature>
<dbReference type="Gene3D" id="2.30.60.10">
    <property type="entry name" value="Cyanovirin-N"/>
    <property type="match status" value="1"/>
</dbReference>
<keyword evidence="1" id="KW-0732">Signal</keyword>
<reference evidence="2" key="1">
    <citation type="submission" date="2023-01" db="EMBL/GenBank/DDBJ databases">
        <title>Colletotrichum chrysophilum M932 genome sequence.</title>
        <authorList>
            <person name="Baroncelli R."/>
        </authorList>
    </citation>
    <scope>NUCLEOTIDE SEQUENCE</scope>
    <source>
        <strain evidence="2">M932</strain>
    </source>
</reference>
<dbReference type="Proteomes" id="UP001243330">
    <property type="component" value="Unassembled WGS sequence"/>
</dbReference>
<dbReference type="InterPro" id="IPR036673">
    <property type="entry name" value="Cyanovirin-N_sf"/>
</dbReference>
<comment type="caution">
    <text evidence="2">The sequence shown here is derived from an EMBL/GenBank/DDBJ whole genome shotgun (WGS) entry which is preliminary data.</text>
</comment>
<keyword evidence="3" id="KW-1185">Reference proteome</keyword>
<evidence type="ECO:0000313" key="3">
    <source>
        <dbReference type="Proteomes" id="UP001243330"/>
    </source>
</evidence>
<organism evidence="2 3">
    <name type="scientific">Colletotrichum chrysophilum</name>
    <dbReference type="NCBI Taxonomy" id="1836956"/>
    <lineage>
        <taxon>Eukaryota</taxon>
        <taxon>Fungi</taxon>
        <taxon>Dikarya</taxon>
        <taxon>Ascomycota</taxon>
        <taxon>Pezizomycotina</taxon>
        <taxon>Sordariomycetes</taxon>
        <taxon>Hypocreomycetidae</taxon>
        <taxon>Glomerellales</taxon>
        <taxon>Glomerellaceae</taxon>
        <taxon>Colletotrichum</taxon>
        <taxon>Colletotrichum gloeosporioides species complex</taxon>
    </lineage>
</organism>
<protein>
    <submittedName>
        <fullName evidence="2">Uncharacterized protein</fullName>
    </submittedName>
</protein>
<name>A0AAD9APN8_9PEZI</name>